<organism evidence="2">
    <name type="scientific">Anopheles darlingi</name>
    <name type="common">Mosquito</name>
    <dbReference type="NCBI Taxonomy" id="43151"/>
    <lineage>
        <taxon>Eukaryota</taxon>
        <taxon>Metazoa</taxon>
        <taxon>Ecdysozoa</taxon>
        <taxon>Arthropoda</taxon>
        <taxon>Hexapoda</taxon>
        <taxon>Insecta</taxon>
        <taxon>Pterygota</taxon>
        <taxon>Neoptera</taxon>
        <taxon>Endopterygota</taxon>
        <taxon>Diptera</taxon>
        <taxon>Nematocera</taxon>
        <taxon>Culicoidea</taxon>
        <taxon>Culicidae</taxon>
        <taxon>Anophelinae</taxon>
        <taxon>Anopheles</taxon>
    </lineage>
</organism>
<keyword evidence="1" id="KW-0732">Signal</keyword>
<evidence type="ECO:0000313" key="2">
    <source>
        <dbReference type="EMBL" id="MBW79865.1"/>
    </source>
</evidence>
<evidence type="ECO:0000256" key="1">
    <source>
        <dbReference type="SAM" id="SignalP"/>
    </source>
</evidence>
<feature type="chain" id="PRO_5014604444" evidence="1">
    <location>
        <begin position="27"/>
        <end position="152"/>
    </location>
</feature>
<proteinExistence type="predicted"/>
<name>A0A2M4DQN9_ANODA</name>
<sequence>MNSTSTAIVAVVLVASLAFLISSSEGENLRFCCKPSVNQKDLLKTKLSSLPTLPKANCTKTSSTTKRCTPKTFRIESKNGAPNTATTHSTPSRRWSFGCWARTFVSFCIPIHPCSIAIFAPTQWTEMAANRSCISIGATSLRAASSGKCNRT</sequence>
<dbReference type="AlphaFoldDB" id="A0A2M4DQN9"/>
<dbReference type="EMBL" id="GGFL01015687">
    <property type="protein sequence ID" value="MBW79865.1"/>
    <property type="molecule type" value="Transcribed_RNA"/>
</dbReference>
<accession>A0A2M4DQN9</accession>
<protein>
    <submittedName>
        <fullName evidence="2">Putative secreted protein</fullName>
    </submittedName>
</protein>
<reference evidence="2" key="1">
    <citation type="submission" date="2018-01" db="EMBL/GenBank/DDBJ databases">
        <title>An insight into the sialome of Amazonian anophelines.</title>
        <authorList>
            <person name="Ribeiro J.M."/>
            <person name="Scarpassa V."/>
            <person name="Calvo E."/>
        </authorList>
    </citation>
    <scope>NUCLEOTIDE SEQUENCE</scope>
</reference>
<feature type="signal peptide" evidence="1">
    <location>
        <begin position="1"/>
        <end position="26"/>
    </location>
</feature>